<organism evidence="2 3">
    <name type="scientific">Sandarakinorhabdus cyanobacteriorum</name>
    <dbReference type="NCBI Taxonomy" id="1981098"/>
    <lineage>
        <taxon>Bacteria</taxon>
        <taxon>Pseudomonadati</taxon>
        <taxon>Pseudomonadota</taxon>
        <taxon>Alphaproteobacteria</taxon>
        <taxon>Sphingomonadales</taxon>
        <taxon>Sphingosinicellaceae</taxon>
        <taxon>Sandarakinorhabdus</taxon>
    </lineage>
</organism>
<name>A0A255YJP8_9SPHN</name>
<dbReference type="InterPro" id="IPR051554">
    <property type="entry name" value="Acetyltransferase_Eis"/>
</dbReference>
<dbReference type="PROSITE" id="PS51186">
    <property type="entry name" value="GNAT"/>
    <property type="match status" value="1"/>
</dbReference>
<sequence>MFQILPATGDHHASIETLLDHRFGPARHNRTAYRLRDGAQPLAHLSFVAMDGDELVGSVQCWSIRLKPVHGARLPLVLLGPVAVAADREGQGIATTLMRAALAAIDAAGEPPVLLIGDAPFYGRFGFSAAATRLWTMPGPVDHDRLLLRGPSTGLPRIAAVEAAQLVAPRAAKVA</sequence>
<dbReference type="Proteomes" id="UP000216991">
    <property type="component" value="Unassembled WGS sequence"/>
</dbReference>
<feature type="domain" description="N-acetyltransferase" evidence="1">
    <location>
        <begin position="2"/>
        <end position="151"/>
    </location>
</feature>
<evidence type="ECO:0000313" key="2">
    <source>
        <dbReference type="EMBL" id="OYQ29403.1"/>
    </source>
</evidence>
<dbReference type="OrthoDB" id="9815099at2"/>
<protein>
    <recommendedName>
        <fullName evidence="1">N-acetyltransferase domain-containing protein</fullName>
    </recommendedName>
</protein>
<comment type="caution">
    <text evidence="2">The sequence shown here is derived from an EMBL/GenBank/DDBJ whole genome shotgun (WGS) entry which is preliminary data.</text>
</comment>
<keyword evidence="3" id="KW-1185">Reference proteome</keyword>
<dbReference type="SUPFAM" id="SSF55729">
    <property type="entry name" value="Acyl-CoA N-acyltransferases (Nat)"/>
    <property type="match status" value="1"/>
</dbReference>
<dbReference type="GO" id="GO:0034069">
    <property type="term" value="F:aminoglycoside N-acetyltransferase activity"/>
    <property type="evidence" value="ECO:0007669"/>
    <property type="project" value="TreeGrafter"/>
</dbReference>
<dbReference type="PANTHER" id="PTHR37817">
    <property type="entry name" value="N-ACETYLTRANSFERASE EIS"/>
    <property type="match status" value="1"/>
</dbReference>
<dbReference type="RefSeq" id="WP_094473542.1">
    <property type="nucleotide sequence ID" value="NZ_NOXT01000105.1"/>
</dbReference>
<accession>A0A255YJP8</accession>
<dbReference type="InterPro" id="IPR000182">
    <property type="entry name" value="GNAT_dom"/>
</dbReference>
<dbReference type="CDD" id="cd04301">
    <property type="entry name" value="NAT_SF"/>
    <property type="match status" value="1"/>
</dbReference>
<dbReference type="AlphaFoldDB" id="A0A255YJP8"/>
<evidence type="ECO:0000259" key="1">
    <source>
        <dbReference type="PROSITE" id="PS51186"/>
    </source>
</evidence>
<dbReference type="InterPro" id="IPR016181">
    <property type="entry name" value="Acyl_CoA_acyltransferase"/>
</dbReference>
<dbReference type="GO" id="GO:0030649">
    <property type="term" value="P:aminoglycoside antibiotic catabolic process"/>
    <property type="evidence" value="ECO:0007669"/>
    <property type="project" value="TreeGrafter"/>
</dbReference>
<gene>
    <name evidence="2" type="ORF">CHU93_07850</name>
</gene>
<dbReference type="Pfam" id="PF13527">
    <property type="entry name" value="Acetyltransf_9"/>
    <property type="match status" value="1"/>
</dbReference>
<evidence type="ECO:0000313" key="3">
    <source>
        <dbReference type="Proteomes" id="UP000216991"/>
    </source>
</evidence>
<dbReference type="EMBL" id="NOXT01000105">
    <property type="protein sequence ID" value="OYQ29403.1"/>
    <property type="molecule type" value="Genomic_DNA"/>
</dbReference>
<dbReference type="Gene3D" id="3.40.630.30">
    <property type="match status" value="1"/>
</dbReference>
<reference evidence="2 3" key="1">
    <citation type="submission" date="2017-07" db="EMBL/GenBank/DDBJ databases">
        <title>Sandarakinorhabdus cyanobacteriorum sp. nov., a novel bacterium isolated from cyanobacterial aggregates in a eutrophic lake.</title>
        <authorList>
            <person name="Cai H."/>
        </authorList>
    </citation>
    <scope>NUCLEOTIDE SEQUENCE [LARGE SCALE GENOMIC DNA]</scope>
    <source>
        <strain evidence="2 3">TH057</strain>
    </source>
</reference>
<dbReference type="PANTHER" id="PTHR37817:SF1">
    <property type="entry name" value="N-ACETYLTRANSFERASE EIS"/>
    <property type="match status" value="1"/>
</dbReference>
<proteinExistence type="predicted"/>